<sequence>MPFSNATPIVPFTASVTLHFALRRNNALTQEWRTRSGWMREGVRNEGDARENWMSLRMSEWI</sequence>
<organism evidence="1 2">
    <name type="scientific">Portunus trituberculatus</name>
    <name type="common">Swimming crab</name>
    <name type="synonym">Neptunus trituberculatus</name>
    <dbReference type="NCBI Taxonomy" id="210409"/>
    <lineage>
        <taxon>Eukaryota</taxon>
        <taxon>Metazoa</taxon>
        <taxon>Ecdysozoa</taxon>
        <taxon>Arthropoda</taxon>
        <taxon>Crustacea</taxon>
        <taxon>Multicrustacea</taxon>
        <taxon>Malacostraca</taxon>
        <taxon>Eumalacostraca</taxon>
        <taxon>Eucarida</taxon>
        <taxon>Decapoda</taxon>
        <taxon>Pleocyemata</taxon>
        <taxon>Brachyura</taxon>
        <taxon>Eubrachyura</taxon>
        <taxon>Portunoidea</taxon>
        <taxon>Portunidae</taxon>
        <taxon>Portuninae</taxon>
        <taxon>Portunus</taxon>
    </lineage>
</organism>
<reference evidence="1 2" key="1">
    <citation type="submission" date="2019-05" db="EMBL/GenBank/DDBJ databases">
        <title>Another draft genome of Portunus trituberculatus and its Hox gene families provides insights of decapod evolution.</title>
        <authorList>
            <person name="Jeong J.-H."/>
            <person name="Song I."/>
            <person name="Kim S."/>
            <person name="Choi T."/>
            <person name="Kim D."/>
            <person name="Ryu S."/>
            <person name="Kim W."/>
        </authorList>
    </citation>
    <scope>NUCLEOTIDE SEQUENCE [LARGE SCALE GENOMIC DNA]</scope>
    <source>
        <tissue evidence="1">Muscle</tissue>
    </source>
</reference>
<comment type="caution">
    <text evidence="1">The sequence shown here is derived from an EMBL/GenBank/DDBJ whole genome shotgun (WGS) entry which is preliminary data.</text>
</comment>
<protein>
    <submittedName>
        <fullName evidence="1">Uncharacterized protein</fullName>
    </submittedName>
</protein>
<keyword evidence="2" id="KW-1185">Reference proteome</keyword>
<evidence type="ECO:0000313" key="2">
    <source>
        <dbReference type="Proteomes" id="UP000324222"/>
    </source>
</evidence>
<gene>
    <name evidence="1" type="ORF">E2C01_099681</name>
</gene>
<accession>A0A5B7K649</accession>
<evidence type="ECO:0000313" key="1">
    <source>
        <dbReference type="EMBL" id="MPD04013.1"/>
    </source>
</evidence>
<dbReference type="EMBL" id="VSRR010139092">
    <property type="protein sequence ID" value="MPD04013.1"/>
    <property type="molecule type" value="Genomic_DNA"/>
</dbReference>
<name>A0A5B7K649_PORTR</name>
<proteinExistence type="predicted"/>
<dbReference type="Proteomes" id="UP000324222">
    <property type="component" value="Unassembled WGS sequence"/>
</dbReference>
<dbReference type="AlphaFoldDB" id="A0A5B7K649"/>